<dbReference type="Pfam" id="PF03399">
    <property type="entry name" value="SAC3_GANP"/>
    <property type="match status" value="1"/>
</dbReference>
<sequence length="1224" mass="139883">MQGDAFNRNVGSGAFNSAFASNNPQPFNQPYNEPGSATFGQNQQYQSAFSRQRKPVFAQSAGLLDRAIDGSLHTSPFNAAEKKDTPFWNPKAANNNLFDQALAGPTQPHNSPFAQNQSSPFSKTSNTQNNHPNSFDQALAGPTHPNNSPFAQNQSSPFGQNQSSPFAQNQSIPFTQNQSSPFAQNQSSPFAQNHSSPFAQSQSSPFAQNQSSPFAQNHSSPFSKTPNTQSNRPSPFDQSITSANKSVFNSTDVKPAHVKAPIITSAKPRVRRLSAPYERPAKAPVNKRLGKAVEDKQPTPARVQPKVKELGTKPQPPSMPNKTTASLFLANDPGRGTAEKRAVRFGAYQVLYQEFKERRVIERKQAIRDGLIPNPDEQTSLEDAIDFRGSCILKCPEFEMLERDMQNDLDDLEKDTEGNIDPDKAVKKYRRSAAGGEQPLPSDVRTPATLNKTLDYLVDEILANNPIDKCHKFLRDRTRSIRQDFTLQNIRDLDAVATHERIARFHILSLHEMCEYDESTFSLPQEMEQLHKTLISLMEFYDDLRDEGIETNNEAEFRAYHIISQIKDEDIAQRSMRLPVHIFKSQYVTRALEFRALSQRNNEILETSSRRNKPENIEACQNFYSYFFKLIADPTTPYLMACLLETHFSEVRKGALKAMNTSYMMKAGGVPAEHVRQVLAYDTMKQLFKEAMLYGIVIDNSLGEPTLSFGQKHYSEKFFVFKEPLSNPSQRKSLLLVEPKKAGRTFRDIVNGINPHVTPLPNQNVFATQVNPLNPQAIANADATPVLNYKLSELTDPDDQQKEKEKQYSEIRNQAALANELAAQERKKLELLMIKKKQQEEQVRTEALLAEAEVKRKERLIREEIRRKQEMEQERNREAQKQEALLKEQREKRMASMRLEVLRSQARKRLFDQIIAQVIREESRVIAIKNIRKRRFAKKIGLPWLERARNDIIKRESLAKKNKQIWHFNMFMVTHNPYIPSDDSIYKSIPEHATPQGIHKRTTQSIQAEKIALEDIDPITSESSIWKAEDFSKNIYPRIRDKMMEKNELEGSKRTWRLLINAPDTESDSAIWFRRKFGLDDLFFRNDALYQAFDVKIQLIAPDTKIACDHSYQTGAVIFSLPESKNDKSPIESLKYWSDNKKRLDRLVQSLHQYNPGLKVPVLFTYFPDSSLTESTIEKIPKYLGLETNHLISDYHVLVMNPLTISKRINEEVNWLSRSLAICK</sequence>
<name>A0ABP9XZ32_9FUNG</name>
<gene>
    <name evidence="4" type="ORF">HPULCUR_005448</name>
</gene>
<organism evidence="4 5">
    <name type="scientific">Helicostylum pulchrum</name>
    <dbReference type="NCBI Taxonomy" id="562976"/>
    <lineage>
        <taxon>Eukaryota</taxon>
        <taxon>Fungi</taxon>
        <taxon>Fungi incertae sedis</taxon>
        <taxon>Mucoromycota</taxon>
        <taxon>Mucoromycotina</taxon>
        <taxon>Mucoromycetes</taxon>
        <taxon>Mucorales</taxon>
        <taxon>Mucorineae</taxon>
        <taxon>Mucoraceae</taxon>
        <taxon>Helicostylum</taxon>
    </lineage>
</organism>
<feature type="compositionally biased region" description="Low complexity" evidence="2">
    <location>
        <begin position="195"/>
        <end position="214"/>
    </location>
</feature>
<feature type="compositionally biased region" description="Polar residues" evidence="2">
    <location>
        <begin position="14"/>
        <end position="31"/>
    </location>
</feature>
<dbReference type="Gene3D" id="1.25.40.990">
    <property type="match status" value="1"/>
</dbReference>
<accession>A0ABP9XZ32</accession>
<feature type="region of interest" description="Disordered" evidence="2">
    <location>
        <begin position="295"/>
        <end position="321"/>
    </location>
</feature>
<dbReference type="PANTHER" id="PTHR12436:SF3">
    <property type="entry name" value="GERMINAL-CENTER ASSOCIATED NUCLEAR PROTEIN"/>
    <property type="match status" value="1"/>
</dbReference>
<proteinExistence type="predicted"/>
<comment type="caution">
    <text evidence="4">The sequence shown here is derived from an EMBL/GenBank/DDBJ whole genome shotgun (WGS) entry which is preliminary data.</text>
</comment>
<keyword evidence="1" id="KW-0175">Coiled coil</keyword>
<evidence type="ECO:0000313" key="5">
    <source>
        <dbReference type="Proteomes" id="UP001476247"/>
    </source>
</evidence>
<evidence type="ECO:0000313" key="4">
    <source>
        <dbReference type="EMBL" id="GAA5800026.1"/>
    </source>
</evidence>
<feature type="compositionally biased region" description="Polar residues" evidence="2">
    <location>
        <begin position="107"/>
        <end position="136"/>
    </location>
</feature>
<reference evidence="4 5" key="1">
    <citation type="submission" date="2024-04" db="EMBL/GenBank/DDBJ databases">
        <title>genome sequences of Mucor flavus KT1a and Helicostylum pulchrum KT1b strains isolation_sourced from the surface of a dry-aged beef.</title>
        <authorList>
            <person name="Toyotome T."/>
            <person name="Hosono M."/>
            <person name="Torimaru M."/>
            <person name="Fukuda K."/>
            <person name="Mikami N."/>
        </authorList>
    </citation>
    <scope>NUCLEOTIDE SEQUENCE [LARGE SCALE GENOMIC DNA]</scope>
    <source>
        <strain evidence="4 5">KT1b</strain>
    </source>
</reference>
<feature type="region of interest" description="Disordered" evidence="2">
    <location>
        <begin position="1"/>
        <end position="54"/>
    </location>
</feature>
<dbReference type="PANTHER" id="PTHR12436">
    <property type="entry name" value="80 KDA MCM3-ASSOCIATED PROTEIN"/>
    <property type="match status" value="1"/>
</dbReference>
<protein>
    <recommendedName>
        <fullName evidence="3">SAC3/GANP/THP3 conserved domain-containing protein</fullName>
    </recommendedName>
</protein>
<evidence type="ECO:0000259" key="3">
    <source>
        <dbReference type="Pfam" id="PF03399"/>
    </source>
</evidence>
<keyword evidence="5" id="KW-1185">Reference proteome</keyword>
<evidence type="ECO:0000256" key="1">
    <source>
        <dbReference type="SAM" id="Coils"/>
    </source>
</evidence>
<feature type="coiled-coil region" evidence="1">
    <location>
        <begin position="801"/>
        <end position="892"/>
    </location>
</feature>
<dbReference type="EMBL" id="BAABUJ010000014">
    <property type="protein sequence ID" value="GAA5800026.1"/>
    <property type="molecule type" value="Genomic_DNA"/>
</dbReference>
<dbReference type="Proteomes" id="UP001476247">
    <property type="component" value="Unassembled WGS sequence"/>
</dbReference>
<feature type="region of interest" description="Disordered" evidence="2">
    <location>
        <begin position="101"/>
        <end position="241"/>
    </location>
</feature>
<dbReference type="InterPro" id="IPR005062">
    <property type="entry name" value="SAC3/GANP/THP3_conserved"/>
</dbReference>
<evidence type="ECO:0000256" key="2">
    <source>
        <dbReference type="SAM" id="MobiDB-lite"/>
    </source>
</evidence>
<feature type="compositionally biased region" description="Polar residues" evidence="2">
    <location>
        <begin position="38"/>
        <end position="50"/>
    </location>
</feature>
<dbReference type="InterPro" id="IPR045107">
    <property type="entry name" value="SAC3/GANP/THP3"/>
</dbReference>
<feature type="domain" description="SAC3/GANP/THP3 conserved" evidence="3">
    <location>
        <begin position="395"/>
        <end position="699"/>
    </location>
</feature>
<feature type="compositionally biased region" description="Polar residues" evidence="2">
    <location>
        <begin position="215"/>
        <end position="241"/>
    </location>
</feature>
<feature type="compositionally biased region" description="Polar residues" evidence="2">
    <location>
        <begin position="144"/>
        <end position="194"/>
    </location>
</feature>